<proteinExistence type="predicted"/>
<keyword evidence="1" id="KW-0812">Transmembrane</keyword>
<organism evidence="2 3">
    <name type="scientific">Sphingobium olei</name>
    <dbReference type="NCBI Taxonomy" id="420955"/>
    <lineage>
        <taxon>Bacteria</taxon>
        <taxon>Pseudomonadati</taxon>
        <taxon>Pseudomonadota</taxon>
        <taxon>Alphaproteobacteria</taxon>
        <taxon>Sphingomonadales</taxon>
        <taxon>Sphingomonadaceae</taxon>
        <taxon>Sphingobium</taxon>
    </lineage>
</organism>
<evidence type="ECO:0000256" key="1">
    <source>
        <dbReference type="SAM" id="Phobius"/>
    </source>
</evidence>
<name>A0ABW3NWC2_9SPHN</name>
<keyword evidence="3" id="KW-1185">Reference proteome</keyword>
<sequence>MVDVRNDPYADRVVVRRGGAGRTIAIIAILALAVVGLLFATGFWKADVKGGDMPEVSVKGGDLPKVDVDSKAVVVGTKKEEIDVPTVGVKDNGGD</sequence>
<evidence type="ECO:0000313" key="2">
    <source>
        <dbReference type="EMBL" id="MFD1103335.1"/>
    </source>
</evidence>
<accession>A0ABW3NWC2</accession>
<keyword evidence="1" id="KW-1133">Transmembrane helix</keyword>
<gene>
    <name evidence="2" type="ORF">ACFQ24_00195</name>
</gene>
<dbReference type="EMBL" id="JBHTLS010000005">
    <property type="protein sequence ID" value="MFD1103335.1"/>
    <property type="molecule type" value="Genomic_DNA"/>
</dbReference>
<feature type="transmembrane region" description="Helical" evidence="1">
    <location>
        <begin position="20"/>
        <end position="44"/>
    </location>
</feature>
<reference evidence="3" key="1">
    <citation type="journal article" date="2019" name="Int. J. Syst. Evol. Microbiol.">
        <title>The Global Catalogue of Microorganisms (GCM) 10K type strain sequencing project: providing services to taxonomists for standard genome sequencing and annotation.</title>
        <authorList>
            <consortium name="The Broad Institute Genomics Platform"/>
            <consortium name="The Broad Institute Genome Sequencing Center for Infectious Disease"/>
            <person name="Wu L."/>
            <person name="Ma J."/>
        </authorList>
    </citation>
    <scope>NUCLEOTIDE SEQUENCE [LARGE SCALE GENOMIC DNA]</scope>
    <source>
        <strain evidence="3">CCUG 54329</strain>
    </source>
</reference>
<keyword evidence="1" id="KW-0472">Membrane</keyword>
<dbReference type="Proteomes" id="UP001597203">
    <property type="component" value="Unassembled WGS sequence"/>
</dbReference>
<protein>
    <submittedName>
        <fullName evidence="2">Uncharacterized protein</fullName>
    </submittedName>
</protein>
<comment type="caution">
    <text evidence="2">The sequence shown here is derived from an EMBL/GenBank/DDBJ whole genome shotgun (WGS) entry which is preliminary data.</text>
</comment>
<evidence type="ECO:0000313" key="3">
    <source>
        <dbReference type="Proteomes" id="UP001597203"/>
    </source>
</evidence>
<dbReference type="RefSeq" id="WP_380908176.1">
    <property type="nucleotide sequence ID" value="NZ_JBHTLS010000005.1"/>
</dbReference>